<dbReference type="Proteomes" id="UP001142393">
    <property type="component" value="Unassembled WGS sequence"/>
</dbReference>
<accession>A0A9W8TV21</accession>
<feature type="region of interest" description="Disordered" evidence="1">
    <location>
        <begin position="850"/>
        <end position="888"/>
    </location>
</feature>
<proteinExistence type="predicted"/>
<dbReference type="EMBL" id="JANVFU010000012">
    <property type="protein sequence ID" value="KAJ3741088.1"/>
    <property type="molecule type" value="Genomic_DNA"/>
</dbReference>
<dbReference type="SUPFAM" id="SSF53098">
    <property type="entry name" value="Ribonuclease H-like"/>
    <property type="match status" value="1"/>
</dbReference>
<feature type="region of interest" description="Disordered" evidence="1">
    <location>
        <begin position="208"/>
        <end position="267"/>
    </location>
</feature>
<evidence type="ECO:0000256" key="1">
    <source>
        <dbReference type="SAM" id="MobiDB-lite"/>
    </source>
</evidence>
<sequence length="888" mass="100527">MLAHENYLALKTASEEFLQNPAFGPIEIERVMVDVFGTDMSGEDAKAWTKYWTELEVYEEKLHEGIEDAQIPLMPTSIDNSNAVMEPQVEVVELSNAALQDTAMDRERERWERRENGNNAPRLAQVQKVGKKPNKLCVQLAIERSAKDQSGKVTRVYYCIGCDEKRSNNALDRALPHALNCDKLQREWPMLYQKAREEALNRSGVKTITGQSQPQKVRTKKRKIEDESEGRVPVFFSSSEATPSSLTEPGTSPISQPQPTLEASWGETSRITAPRQARIDYFLLRFIICCTVAFSVVNSGFFRDFVHALCPAYSLPDRSHFFDLHIAAEAFTHLTLSFDGWSSLGGNEIYTIHVTTPTRRSFLVDGLDMTGKSTAAESLFTLIGEILIRYAVHRFSMIVSDTTGNVKRCRKLDVILGSKKYPKIKGFAEPMRIVSAITTYFSHSNYGKHHLQQELKNDISHRGIIAGGATSILRCFDAMERCLSRGLLIFDTPATKELRKYIVYGTDRLKLQIQLNHIDALLHPIARGLTTLEGQNTTCSDVFYVFIGIAIGFNRVFEDPTSDIYQYRTETFGVFDRRFGIFLNDCTKDMFIISYLLDPMYYPDGALRLELPPRSVFSPKTCSKLLHRLISSAIEMLKNEQLREKMGNIDDAHTLVKELTAYIYREAPYNVPVSDPAQRLVWWQSKLGDSNAAQLPKLGIKLFSCSPSEMCDERSASRLAAYNTAKRNGLSGKNLIWMAQLQQFWRYGFSDPKYTHTAKLDLKQMDNGGATIQLPAPKIQDLLNPVHSDSAENPSFNICDPYGADALETEEDDEDLDDQLPHIVRSNLDRLEIESLVDLSCTRLLERYNPTPKRELPNSKSVSNIPGSKSQAKEWSEKDSRWSSSDVW</sequence>
<dbReference type="InterPro" id="IPR012337">
    <property type="entry name" value="RNaseH-like_sf"/>
</dbReference>
<protein>
    <submittedName>
        <fullName evidence="2">Uncharacterized protein</fullName>
    </submittedName>
</protein>
<keyword evidence="3" id="KW-1185">Reference proteome</keyword>
<evidence type="ECO:0000313" key="3">
    <source>
        <dbReference type="Proteomes" id="UP001142393"/>
    </source>
</evidence>
<dbReference type="AlphaFoldDB" id="A0A9W8TV21"/>
<name>A0A9W8TV21_9AGAR</name>
<evidence type="ECO:0000313" key="2">
    <source>
        <dbReference type="EMBL" id="KAJ3741088.1"/>
    </source>
</evidence>
<gene>
    <name evidence="2" type="ORF">DFH05DRAFT_1462246</name>
</gene>
<feature type="compositionally biased region" description="Polar residues" evidence="1">
    <location>
        <begin position="858"/>
        <end position="870"/>
    </location>
</feature>
<feature type="compositionally biased region" description="Basic and acidic residues" evidence="1">
    <location>
        <begin position="871"/>
        <end position="881"/>
    </location>
</feature>
<organism evidence="2 3">
    <name type="scientific">Lentinula detonsa</name>
    <dbReference type="NCBI Taxonomy" id="2804962"/>
    <lineage>
        <taxon>Eukaryota</taxon>
        <taxon>Fungi</taxon>
        <taxon>Dikarya</taxon>
        <taxon>Basidiomycota</taxon>
        <taxon>Agaricomycotina</taxon>
        <taxon>Agaricomycetes</taxon>
        <taxon>Agaricomycetidae</taxon>
        <taxon>Agaricales</taxon>
        <taxon>Marasmiineae</taxon>
        <taxon>Omphalotaceae</taxon>
        <taxon>Lentinula</taxon>
    </lineage>
</organism>
<comment type="caution">
    <text evidence="2">The sequence shown here is derived from an EMBL/GenBank/DDBJ whole genome shotgun (WGS) entry which is preliminary data.</text>
</comment>
<reference evidence="2 3" key="1">
    <citation type="journal article" date="2023" name="Proc. Natl. Acad. Sci. U.S.A.">
        <title>A global phylogenomic analysis of the shiitake genus Lentinula.</title>
        <authorList>
            <person name="Sierra-Patev S."/>
            <person name="Min B."/>
            <person name="Naranjo-Ortiz M."/>
            <person name="Looney B."/>
            <person name="Konkel Z."/>
            <person name="Slot J.C."/>
            <person name="Sakamoto Y."/>
            <person name="Steenwyk J.L."/>
            <person name="Rokas A."/>
            <person name="Carro J."/>
            <person name="Camarero S."/>
            <person name="Ferreira P."/>
            <person name="Molpeceres G."/>
            <person name="Ruiz-Duenas F.J."/>
            <person name="Serrano A."/>
            <person name="Henrissat B."/>
            <person name="Drula E."/>
            <person name="Hughes K.W."/>
            <person name="Mata J.L."/>
            <person name="Ishikawa N.K."/>
            <person name="Vargas-Isla R."/>
            <person name="Ushijima S."/>
            <person name="Smith C.A."/>
            <person name="Donoghue J."/>
            <person name="Ahrendt S."/>
            <person name="Andreopoulos W."/>
            <person name="He G."/>
            <person name="LaButti K."/>
            <person name="Lipzen A."/>
            <person name="Ng V."/>
            <person name="Riley R."/>
            <person name="Sandor L."/>
            <person name="Barry K."/>
            <person name="Martinez A.T."/>
            <person name="Xiao Y."/>
            <person name="Gibbons J.G."/>
            <person name="Terashima K."/>
            <person name="Grigoriev I.V."/>
            <person name="Hibbett D."/>
        </authorList>
    </citation>
    <scope>NUCLEOTIDE SEQUENCE [LARGE SCALE GENOMIC DNA]</scope>
    <source>
        <strain evidence="2 3">TFB7810</strain>
    </source>
</reference>
<feature type="compositionally biased region" description="Polar residues" evidence="1">
    <location>
        <begin position="236"/>
        <end position="267"/>
    </location>
</feature>